<evidence type="ECO:0000313" key="1">
    <source>
        <dbReference type="EMBL" id="GGZ58689.1"/>
    </source>
</evidence>
<protein>
    <recommendedName>
        <fullName evidence="3">Rhamnosyl transferase</fullName>
    </recommendedName>
</protein>
<accession>A0ABQ3BVB3</accession>
<dbReference type="Pfam" id="PF11316">
    <property type="entry name" value="Rhamno_transf"/>
    <property type="match status" value="1"/>
</dbReference>
<dbReference type="GeneID" id="94369697"/>
<sequence length="287" mass="34329">MFQHYLITRFNLKKEGWNTSKNNIPVLTEEWLERRFKLFESFCFPSVKHQSNQNFTWLVYFDVDTPKTFKDRILGLSLGYPKFQPRFVENMQAFVPAIQEELSKVTAEYLITSRIDNDDCIAYNFIADVQKRFVEKNHWAFDYADGFTLQISPKFRLGKKRQLWNPFISLIEKNKQPKSVWQKGHADWKLDPLVERINDKRLWMSIIHQENKVNEFTGYGKVAAAELQNFKMNAEKREEILESLEAQPKWMFLSIGNYLDTQFKCIYKDLKRSIRLRKKKKKQKTVS</sequence>
<proteinExistence type="predicted"/>
<organism evidence="1 2">
    <name type="scientific">Mesonia mobilis</name>
    <dbReference type="NCBI Taxonomy" id="369791"/>
    <lineage>
        <taxon>Bacteria</taxon>
        <taxon>Pseudomonadati</taxon>
        <taxon>Bacteroidota</taxon>
        <taxon>Flavobacteriia</taxon>
        <taxon>Flavobacteriales</taxon>
        <taxon>Flavobacteriaceae</taxon>
        <taxon>Mesonia</taxon>
    </lineage>
</organism>
<dbReference type="EMBL" id="BMWY01000005">
    <property type="protein sequence ID" value="GGZ58689.1"/>
    <property type="molecule type" value="Genomic_DNA"/>
</dbReference>
<dbReference type="InterPro" id="IPR021466">
    <property type="entry name" value="Put_rhamnosyl_transferase"/>
</dbReference>
<comment type="caution">
    <text evidence="1">The sequence shown here is derived from an EMBL/GenBank/DDBJ whole genome shotgun (WGS) entry which is preliminary data.</text>
</comment>
<reference evidence="2" key="1">
    <citation type="journal article" date="2019" name="Int. J. Syst. Evol. Microbiol.">
        <title>The Global Catalogue of Microorganisms (GCM) 10K type strain sequencing project: providing services to taxonomists for standard genome sequencing and annotation.</title>
        <authorList>
            <consortium name="The Broad Institute Genomics Platform"/>
            <consortium name="The Broad Institute Genome Sequencing Center for Infectious Disease"/>
            <person name="Wu L."/>
            <person name="Ma J."/>
        </authorList>
    </citation>
    <scope>NUCLEOTIDE SEQUENCE [LARGE SCALE GENOMIC DNA]</scope>
    <source>
        <strain evidence="2">KCTC 12708</strain>
    </source>
</reference>
<evidence type="ECO:0000313" key="2">
    <source>
        <dbReference type="Proteomes" id="UP000615593"/>
    </source>
</evidence>
<keyword evidence="2" id="KW-1185">Reference proteome</keyword>
<dbReference type="Proteomes" id="UP000615593">
    <property type="component" value="Unassembled WGS sequence"/>
</dbReference>
<name>A0ABQ3BVB3_9FLAO</name>
<dbReference type="RefSeq" id="WP_027884577.1">
    <property type="nucleotide sequence ID" value="NZ_BMWY01000005.1"/>
</dbReference>
<gene>
    <name evidence="1" type="ORF">GCM10008088_20340</name>
</gene>
<evidence type="ECO:0008006" key="3">
    <source>
        <dbReference type="Google" id="ProtNLM"/>
    </source>
</evidence>